<comment type="subcellular location">
    <subcellularLocation>
        <location evidence="1">Cell membrane</location>
        <topology evidence="1">Single-pass membrane protein</topology>
    </subcellularLocation>
</comment>
<accession>A0A8D8B6H2</accession>
<keyword evidence="7" id="KW-0677">Repeat</keyword>
<evidence type="ECO:0000256" key="2">
    <source>
        <dbReference type="ARBA" id="ARBA00022448"/>
    </source>
</evidence>
<evidence type="ECO:0000256" key="9">
    <source>
        <dbReference type="ARBA" id="ARBA00023065"/>
    </source>
</evidence>
<keyword evidence="9" id="KW-0406">Ion transport</keyword>
<dbReference type="SUPFAM" id="SSF52058">
    <property type="entry name" value="L domain-like"/>
    <property type="match status" value="1"/>
</dbReference>
<dbReference type="AlphaFoldDB" id="A0A8D8B6H2"/>
<evidence type="ECO:0000256" key="3">
    <source>
        <dbReference type="ARBA" id="ARBA00022475"/>
    </source>
</evidence>
<dbReference type="InterPro" id="IPR032675">
    <property type="entry name" value="LRR_dom_sf"/>
</dbReference>
<evidence type="ECO:0000256" key="1">
    <source>
        <dbReference type="ARBA" id="ARBA00004162"/>
    </source>
</evidence>
<keyword evidence="12" id="KW-0407">Ion channel</keyword>
<keyword evidence="3" id="KW-1003">Cell membrane</keyword>
<evidence type="ECO:0000256" key="10">
    <source>
        <dbReference type="ARBA" id="ARBA00023136"/>
    </source>
</evidence>
<keyword evidence="4" id="KW-0433">Leucine-rich repeat</keyword>
<dbReference type="InterPro" id="IPR051432">
    <property type="entry name" value="KCNMA1_auxiliary"/>
</dbReference>
<keyword evidence="10" id="KW-0472">Membrane</keyword>
<keyword evidence="6 13" id="KW-0732">Signal</keyword>
<feature type="signal peptide" evidence="13">
    <location>
        <begin position="1"/>
        <end position="33"/>
    </location>
</feature>
<evidence type="ECO:0000256" key="12">
    <source>
        <dbReference type="ARBA" id="ARBA00023303"/>
    </source>
</evidence>
<name>A0A8D8B6H2_CULPI</name>
<dbReference type="SMART" id="SM00369">
    <property type="entry name" value="LRR_TYP"/>
    <property type="match status" value="3"/>
</dbReference>
<evidence type="ECO:0000313" key="14">
    <source>
        <dbReference type="EMBL" id="CAG6469100.1"/>
    </source>
</evidence>
<evidence type="ECO:0000256" key="5">
    <source>
        <dbReference type="ARBA" id="ARBA00022692"/>
    </source>
</evidence>
<keyword evidence="5" id="KW-0812">Transmembrane</keyword>
<dbReference type="PROSITE" id="PS51450">
    <property type="entry name" value="LRR"/>
    <property type="match status" value="2"/>
</dbReference>
<dbReference type="PANTHER" id="PTHR46473">
    <property type="entry name" value="GH08155P"/>
    <property type="match status" value="1"/>
</dbReference>
<evidence type="ECO:0000256" key="6">
    <source>
        <dbReference type="ARBA" id="ARBA00022729"/>
    </source>
</evidence>
<dbReference type="Gene3D" id="3.80.10.10">
    <property type="entry name" value="Ribonuclease Inhibitor"/>
    <property type="match status" value="1"/>
</dbReference>
<dbReference type="EMBL" id="HBUE01062125">
    <property type="protein sequence ID" value="CAG6469100.1"/>
    <property type="molecule type" value="Transcribed_RNA"/>
</dbReference>
<reference evidence="14" key="1">
    <citation type="submission" date="2021-05" db="EMBL/GenBank/DDBJ databases">
        <authorList>
            <person name="Alioto T."/>
            <person name="Alioto T."/>
            <person name="Gomez Garrido J."/>
        </authorList>
    </citation>
    <scope>NUCLEOTIDE SEQUENCE</scope>
</reference>
<dbReference type="Pfam" id="PF13855">
    <property type="entry name" value="LRR_8"/>
    <property type="match status" value="1"/>
</dbReference>
<protein>
    <submittedName>
        <fullName evidence="14">Insulin-like growth factor-binding protein complex acid labile subunit</fullName>
    </submittedName>
</protein>
<dbReference type="GO" id="GO:0005886">
    <property type="term" value="C:plasma membrane"/>
    <property type="evidence" value="ECO:0007669"/>
    <property type="project" value="UniProtKB-SubCell"/>
</dbReference>
<feature type="chain" id="PRO_5034535345" evidence="13">
    <location>
        <begin position="34"/>
        <end position="455"/>
    </location>
</feature>
<evidence type="ECO:0000256" key="7">
    <source>
        <dbReference type="ARBA" id="ARBA00022737"/>
    </source>
</evidence>
<dbReference type="InterPro" id="IPR003591">
    <property type="entry name" value="Leu-rich_rpt_typical-subtyp"/>
</dbReference>
<evidence type="ECO:0000256" key="11">
    <source>
        <dbReference type="ARBA" id="ARBA00023157"/>
    </source>
</evidence>
<evidence type="ECO:0000256" key="4">
    <source>
        <dbReference type="ARBA" id="ARBA00022614"/>
    </source>
</evidence>
<dbReference type="InterPro" id="IPR001611">
    <property type="entry name" value="Leu-rich_rpt"/>
</dbReference>
<keyword evidence="2" id="KW-0813">Transport</keyword>
<keyword evidence="8" id="KW-1133">Transmembrane helix</keyword>
<sequence>MELSACDLHSFVKLQAKMLSAVILLVLISQVSSDLTVSQQLQCKNPKSTICSIQVLKYVDFRPPRLPPLEGKHTLQIRSGTVTRFSKELQPQLASILKLQLGRLNIESLWIMPTLLQLSAENNLIEQLIIEEQDDNVTEYSLQYLNLANNRLRSIRELNDLQALKELRLDNNLLEYIEMDTFAGMNKLKKLSLSHNRINAIATAEPIELLSLELFSLAHNNLTKLAIKDWTLLQLTDLQLNDNRLISLDVDNFEQFVSLEKLAIAGNSWYCFWLSKAIKNIGRYVALNGKDEDCPAMPIDDICCSMTVVSDDQPAHADIAERIRLFEESQTRLKGELFQKLDRSKAWWNEEFAKIEGKTKELKKEADELAKLSSDDNKVKPEDVAKLSVVLVKADDNVDNIKSLVESNKQFEKDITNLLYTVIEQKNRLLQTVKRANNLKEEMHAYQISFDNNVK</sequence>
<organism evidence="14">
    <name type="scientific">Culex pipiens</name>
    <name type="common">House mosquito</name>
    <dbReference type="NCBI Taxonomy" id="7175"/>
    <lineage>
        <taxon>Eukaryota</taxon>
        <taxon>Metazoa</taxon>
        <taxon>Ecdysozoa</taxon>
        <taxon>Arthropoda</taxon>
        <taxon>Hexapoda</taxon>
        <taxon>Insecta</taxon>
        <taxon>Pterygota</taxon>
        <taxon>Neoptera</taxon>
        <taxon>Endopterygota</taxon>
        <taxon>Diptera</taxon>
        <taxon>Nematocera</taxon>
        <taxon>Culicoidea</taxon>
        <taxon>Culicidae</taxon>
        <taxon>Culicinae</taxon>
        <taxon>Culicini</taxon>
        <taxon>Culex</taxon>
        <taxon>Culex</taxon>
    </lineage>
</organism>
<dbReference type="PANTHER" id="PTHR46473:SF10">
    <property type="entry name" value="LD45603P-RELATED"/>
    <property type="match status" value="1"/>
</dbReference>
<dbReference type="GO" id="GO:0034220">
    <property type="term" value="P:monoatomic ion transmembrane transport"/>
    <property type="evidence" value="ECO:0007669"/>
    <property type="project" value="UniProtKB-KW"/>
</dbReference>
<proteinExistence type="predicted"/>
<evidence type="ECO:0000256" key="8">
    <source>
        <dbReference type="ARBA" id="ARBA00022989"/>
    </source>
</evidence>
<evidence type="ECO:0000256" key="13">
    <source>
        <dbReference type="SAM" id="SignalP"/>
    </source>
</evidence>
<keyword evidence="11" id="KW-1015">Disulfide bond</keyword>